<dbReference type="OrthoDB" id="1750606at2759"/>
<evidence type="ECO:0000313" key="1">
    <source>
        <dbReference type="EMBL" id="PON40849.1"/>
    </source>
</evidence>
<accession>A0A2P5AWD6</accession>
<organism evidence="1 2">
    <name type="scientific">Trema orientale</name>
    <name type="common">Charcoal tree</name>
    <name type="synonym">Celtis orientalis</name>
    <dbReference type="NCBI Taxonomy" id="63057"/>
    <lineage>
        <taxon>Eukaryota</taxon>
        <taxon>Viridiplantae</taxon>
        <taxon>Streptophyta</taxon>
        <taxon>Embryophyta</taxon>
        <taxon>Tracheophyta</taxon>
        <taxon>Spermatophyta</taxon>
        <taxon>Magnoliopsida</taxon>
        <taxon>eudicotyledons</taxon>
        <taxon>Gunneridae</taxon>
        <taxon>Pentapetalae</taxon>
        <taxon>rosids</taxon>
        <taxon>fabids</taxon>
        <taxon>Rosales</taxon>
        <taxon>Cannabaceae</taxon>
        <taxon>Trema</taxon>
    </lineage>
</organism>
<sequence length="101" mass="11868">MRVLFRIYFQNAPLLCRNDRCAHLWGSMVVTVIDVDTEGANMRARVIIDVTETLCRGVRVLMKETMHDVSILIQYEYLRELCFRCSLIVLRTRFQNARAKT</sequence>
<dbReference type="Proteomes" id="UP000237000">
    <property type="component" value="Unassembled WGS sequence"/>
</dbReference>
<dbReference type="AlphaFoldDB" id="A0A2P5AWD6"/>
<evidence type="ECO:0000313" key="2">
    <source>
        <dbReference type="Proteomes" id="UP000237000"/>
    </source>
</evidence>
<dbReference type="InParanoid" id="A0A2P5AWD6"/>
<protein>
    <submittedName>
        <fullName evidence="1">Uncharacterized protein</fullName>
    </submittedName>
</protein>
<gene>
    <name evidence="1" type="ORF">TorRG33x02_339470</name>
</gene>
<dbReference type="EMBL" id="JXTC01000678">
    <property type="protein sequence ID" value="PON40849.1"/>
    <property type="molecule type" value="Genomic_DNA"/>
</dbReference>
<reference evidence="2" key="1">
    <citation type="submission" date="2016-06" db="EMBL/GenBank/DDBJ databases">
        <title>Parallel loss of symbiosis genes in relatives of nitrogen-fixing non-legume Parasponia.</title>
        <authorList>
            <person name="Van Velzen R."/>
            <person name="Holmer R."/>
            <person name="Bu F."/>
            <person name="Rutten L."/>
            <person name="Van Zeijl A."/>
            <person name="Liu W."/>
            <person name="Santuari L."/>
            <person name="Cao Q."/>
            <person name="Sharma T."/>
            <person name="Shen D."/>
            <person name="Roswanjaya Y."/>
            <person name="Wardhani T."/>
            <person name="Kalhor M.S."/>
            <person name="Jansen J."/>
            <person name="Van den Hoogen J."/>
            <person name="Gungor B."/>
            <person name="Hartog M."/>
            <person name="Hontelez J."/>
            <person name="Verver J."/>
            <person name="Yang W.-C."/>
            <person name="Schijlen E."/>
            <person name="Repin R."/>
            <person name="Schilthuizen M."/>
            <person name="Schranz E."/>
            <person name="Heidstra R."/>
            <person name="Miyata K."/>
            <person name="Fedorova E."/>
            <person name="Kohlen W."/>
            <person name="Bisseling T."/>
            <person name="Smit S."/>
            <person name="Geurts R."/>
        </authorList>
    </citation>
    <scope>NUCLEOTIDE SEQUENCE [LARGE SCALE GENOMIC DNA]</scope>
    <source>
        <strain evidence="2">cv. RG33-2</strain>
    </source>
</reference>
<keyword evidence="2" id="KW-1185">Reference proteome</keyword>
<proteinExistence type="predicted"/>
<comment type="caution">
    <text evidence="1">The sequence shown here is derived from an EMBL/GenBank/DDBJ whole genome shotgun (WGS) entry which is preliminary data.</text>
</comment>
<name>A0A2P5AWD6_TREOI</name>